<dbReference type="PANTHER" id="PTHR11559">
    <property type="entry name" value="CARBOXYLESTERASE"/>
    <property type="match status" value="1"/>
</dbReference>
<dbReference type="Gene3D" id="3.40.50.1820">
    <property type="entry name" value="alpha/beta hydrolase"/>
    <property type="match status" value="1"/>
</dbReference>
<dbReference type="eggNOG" id="COG2272">
    <property type="taxonomic scope" value="Bacteria"/>
</dbReference>
<dbReference type="Proteomes" id="UP000011723">
    <property type="component" value="Chromosome"/>
</dbReference>
<keyword evidence="2 3" id="KW-0378">Hydrolase</keyword>
<comment type="similarity">
    <text evidence="1 3">Belongs to the type-B carboxylesterase/lipase family.</text>
</comment>
<sequence length="528" mass="57912">MGTTSGPEVRTASGVVRGLVDEELGVRTWRGVPFGADTSGAARFRAPRPARKWSGVRDATRFGPPAPQPTYSWTDRIIGDEDCLHLDVVRPDTDDELPVVVYLHGGSFIMGSSHEQMLRGYFLATSMDVVYVSVNFRLGVLGYLDLRSLGEDCVANPAVRDQLLALQWVQANIAGFGGDPDNVTLMGESAGGAAVTTLMSVPAAKGLFHRAIAQSPPISMIHSRAQATLWARELVYGMALPRQTTLADLREAPVGDLVRAGQSMIWRGGELIHLNASYSPTVDGGLIPDHPLVVFAEGEQAQVPLLIGTNSDETSFGKFFYLRNSARSRAALRLLSAFDPEHAPRVLEAYGGATERTEFAELLADAIFWAPSGRTATNHARMAPTWMYRFDYAPAALRWLGLGAMHSLELSAVFGDPGSSRTRGLSRWGGMEGLEELTEYMQYHWGHFIRHGHPGEEWPAYQPASDTVPPRATMVFDAESRVEYDPKATKRRAWEDYRMLEWGTGRPELLEELGLMVSQELTGRLAGP</sequence>
<reference evidence="5 6" key="1">
    <citation type="journal article" date="2012" name="Stand. Genomic Sci.">
        <title>Genome sequence of the halotolerant bacterium Corynebacterium halotolerans type strain YIM 70093(T) (= DSM 44683(T)).</title>
        <authorList>
            <person name="Ruckert C."/>
            <person name="Albersmeier A."/>
            <person name="Al-Dilaimi A."/>
            <person name="Niehaus K."/>
            <person name="Szczepanowski R."/>
            <person name="Kalinowski J."/>
        </authorList>
    </citation>
    <scope>NUCLEOTIDE SEQUENCE [LARGE SCALE GENOMIC DNA]</scope>
    <source>
        <strain evidence="5">YIM 70093</strain>
    </source>
</reference>
<dbReference type="InterPro" id="IPR029058">
    <property type="entry name" value="AB_hydrolase_fold"/>
</dbReference>
<dbReference type="HOGENOM" id="CLU_006586_16_0_11"/>
<dbReference type="STRING" id="1121362.A605_05740"/>
<dbReference type="ESTHER" id="9cory-m1mwn5">
    <property type="family name" value="Carb_B_Bacteria"/>
</dbReference>
<dbReference type="InterPro" id="IPR002018">
    <property type="entry name" value="CarbesteraseB"/>
</dbReference>
<evidence type="ECO:0000256" key="2">
    <source>
        <dbReference type="ARBA" id="ARBA00022801"/>
    </source>
</evidence>
<dbReference type="EC" id="3.1.1.-" evidence="3"/>
<dbReference type="GO" id="GO:0016787">
    <property type="term" value="F:hydrolase activity"/>
    <property type="evidence" value="ECO:0007669"/>
    <property type="project" value="UniProtKB-KW"/>
</dbReference>
<dbReference type="PROSITE" id="PS00122">
    <property type="entry name" value="CARBOXYLESTERASE_B_1"/>
    <property type="match status" value="1"/>
</dbReference>
<evidence type="ECO:0000313" key="6">
    <source>
        <dbReference type="Proteomes" id="UP000011723"/>
    </source>
</evidence>
<dbReference type="InterPro" id="IPR019826">
    <property type="entry name" value="Carboxylesterase_B_AS"/>
</dbReference>
<protein>
    <recommendedName>
        <fullName evidence="3">Carboxylic ester hydrolase</fullName>
        <ecNumber evidence="3">3.1.1.-</ecNumber>
    </recommendedName>
</protein>
<dbReference type="KEGG" id="chn:A605_05740"/>
<name>M1MWN5_9CORY</name>
<dbReference type="PATRIC" id="fig|1121362.3.peg.1155"/>
<evidence type="ECO:0000256" key="1">
    <source>
        <dbReference type="ARBA" id="ARBA00005964"/>
    </source>
</evidence>
<accession>M1MWN5</accession>
<keyword evidence="6" id="KW-1185">Reference proteome</keyword>
<proteinExistence type="inferred from homology"/>
<dbReference type="SUPFAM" id="SSF53474">
    <property type="entry name" value="alpha/beta-Hydrolases"/>
    <property type="match status" value="1"/>
</dbReference>
<evidence type="ECO:0000259" key="4">
    <source>
        <dbReference type="Pfam" id="PF00135"/>
    </source>
</evidence>
<evidence type="ECO:0000256" key="3">
    <source>
        <dbReference type="RuleBase" id="RU361235"/>
    </source>
</evidence>
<feature type="domain" description="Carboxylesterase type B" evidence="4">
    <location>
        <begin position="7"/>
        <end position="466"/>
    </location>
</feature>
<dbReference type="Pfam" id="PF00135">
    <property type="entry name" value="COesterase"/>
    <property type="match status" value="1"/>
</dbReference>
<organism evidence="5 6">
    <name type="scientific">Corynebacterium halotolerans YIM 70093 = DSM 44683</name>
    <dbReference type="NCBI Taxonomy" id="1121362"/>
    <lineage>
        <taxon>Bacteria</taxon>
        <taxon>Bacillati</taxon>
        <taxon>Actinomycetota</taxon>
        <taxon>Actinomycetes</taxon>
        <taxon>Mycobacteriales</taxon>
        <taxon>Corynebacteriaceae</taxon>
        <taxon>Corynebacterium</taxon>
    </lineage>
</organism>
<evidence type="ECO:0000313" key="5">
    <source>
        <dbReference type="EMBL" id="AGF72154.1"/>
    </source>
</evidence>
<dbReference type="InterPro" id="IPR050309">
    <property type="entry name" value="Type-B_Carboxylest/Lipase"/>
</dbReference>
<dbReference type="AlphaFoldDB" id="M1MWN5"/>
<gene>
    <name evidence="5" type="ORF">A605_05740</name>
</gene>
<dbReference type="EMBL" id="CP003697">
    <property type="protein sequence ID" value="AGF72154.1"/>
    <property type="molecule type" value="Genomic_DNA"/>
</dbReference>